<feature type="domain" description="PPM-type phosphatase" evidence="2">
    <location>
        <begin position="706"/>
        <end position="986"/>
    </location>
</feature>
<gene>
    <name evidence="3" type="ORF">Vbra_9536</name>
</gene>
<feature type="compositionally biased region" description="Low complexity" evidence="1">
    <location>
        <begin position="155"/>
        <end position="167"/>
    </location>
</feature>
<dbReference type="PANTHER" id="PTHR12320">
    <property type="entry name" value="PROTEIN PHOSPHATASE 2C"/>
    <property type="match status" value="1"/>
</dbReference>
<accession>A0A0G4FYZ0</accession>
<dbReference type="EMBL" id="CDMY01000528">
    <property type="protein sequence ID" value="CEM20443.1"/>
    <property type="molecule type" value="Genomic_DNA"/>
</dbReference>
<feature type="compositionally biased region" description="Gly residues" evidence="1">
    <location>
        <begin position="718"/>
        <end position="741"/>
    </location>
</feature>
<dbReference type="PhylomeDB" id="A0A0G4FYZ0"/>
<evidence type="ECO:0000313" key="3">
    <source>
        <dbReference type="EMBL" id="CEM20443.1"/>
    </source>
</evidence>
<protein>
    <recommendedName>
        <fullName evidence="2">PPM-type phosphatase domain-containing protein</fullName>
    </recommendedName>
</protein>
<dbReference type="Pfam" id="PF16561">
    <property type="entry name" value="AMPK1_CBM"/>
    <property type="match status" value="1"/>
</dbReference>
<dbReference type="CDD" id="cd02859">
    <property type="entry name" value="E_set_AMPKbeta_like_N"/>
    <property type="match status" value="1"/>
</dbReference>
<dbReference type="GO" id="GO:0004722">
    <property type="term" value="F:protein serine/threonine phosphatase activity"/>
    <property type="evidence" value="ECO:0007669"/>
    <property type="project" value="TreeGrafter"/>
</dbReference>
<dbReference type="InterPro" id="IPR036457">
    <property type="entry name" value="PPM-type-like_dom_sf"/>
</dbReference>
<feature type="compositionally biased region" description="Acidic residues" evidence="1">
    <location>
        <begin position="382"/>
        <end position="394"/>
    </location>
</feature>
<dbReference type="InParanoid" id="A0A0G4FYZ0"/>
<dbReference type="SMART" id="SM00332">
    <property type="entry name" value="PP2Cc"/>
    <property type="match status" value="1"/>
</dbReference>
<feature type="compositionally biased region" description="Low complexity" evidence="1">
    <location>
        <begin position="79"/>
        <end position="88"/>
    </location>
</feature>
<dbReference type="SUPFAM" id="SSF81296">
    <property type="entry name" value="E set domains"/>
    <property type="match status" value="1"/>
</dbReference>
<dbReference type="AlphaFoldDB" id="A0A0G4FYZ0"/>
<feature type="region of interest" description="Disordered" evidence="1">
    <location>
        <begin position="61"/>
        <end position="210"/>
    </location>
</feature>
<feature type="compositionally biased region" description="Low complexity" evidence="1">
    <location>
        <begin position="663"/>
        <end position="689"/>
    </location>
</feature>
<feature type="compositionally biased region" description="Pro residues" evidence="1">
    <location>
        <begin position="89"/>
        <end position="101"/>
    </location>
</feature>
<dbReference type="Gene3D" id="3.60.40.10">
    <property type="entry name" value="PPM-type phosphatase domain"/>
    <property type="match status" value="1"/>
</dbReference>
<feature type="region of interest" description="Disordered" evidence="1">
    <location>
        <begin position="322"/>
        <end position="433"/>
    </location>
</feature>
<evidence type="ECO:0000256" key="1">
    <source>
        <dbReference type="SAM" id="MobiDB-lite"/>
    </source>
</evidence>
<dbReference type="OMA" id="NTPQHED"/>
<feature type="region of interest" description="Disordered" evidence="1">
    <location>
        <begin position="663"/>
        <end position="741"/>
    </location>
</feature>
<dbReference type="SUPFAM" id="SSF81606">
    <property type="entry name" value="PP2C-like"/>
    <property type="match status" value="1"/>
</dbReference>
<dbReference type="Gene3D" id="2.60.40.10">
    <property type="entry name" value="Immunoglobulins"/>
    <property type="match status" value="1"/>
</dbReference>
<dbReference type="InterPro" id="IPR001932">
    <property type="entry name" value="PPM-type_phosphatase-like_dom"/>
</dbReference>
<reference evidence="3 4" key="1">
    <citation type="submission" date="2014-11" db="EMBL/GenBank/DDBJ databases">
        <authorList>
            <person name="Zhu J."/>
            <person name="Qi W."/>
            <person name="Song R."/>
        </authorList>
    </citation>
    <scope>NUCLEOTIDE SEQUENCE [LARGE SCALE GENOMIC DNA]</scope>
</reference>
<dbReference type="InterPro" id="IPR013783">
    <property type="entry name" value="Ig-like_fold"/>
</dbReference>
<feature type="compositionally biased region" description="Low complexity" evidence="1">
    <location>
        <begin position="369"/>
        <end position="381"/>
    </location>
</feature>
<dbReference type="PROSITE" id="PS51746">
    <property type="entry name" value="PPM_2"/>
    <property type="match status" value="1"/>
</dbReference>
<name>A0A0G4FYZ0_VITBC</name>
<dbReference type="Proteomes" id="UP000041254">
    <property type="component" value="Unassembled WGS sequence"/>
</dbReference>
<sequence>MGDKGYFTEQDAYHIFRDVFLRRRDYGGADPFEGISLQRHVGALRNGFLTNKLYRKELEKISLFEDPTALRPPPPRPKSPGSRSSSPPAAAPTPTTPPTLPLPTRSGDGRRRQRHHPGDEPLDFSSLPELEDKGSDIDEEKDQGCLSPSGHRDSSATNTTRASTSESDNSPTAPNADRSPPTLPSPVKTQEAARSADRKTSSRSPNTDAVVREMENTYENTYILKWEQGSPKRVEVAGSFTEPPWVRRMPLAYCPRTSTYWISLQEAVPELRPGSYQFKYVVDGEWKCDMSLPTQDDGNGHINNLLVCPTFMRKRSSRRFKRYATEEGAGPRQEDSSTHTCPEAARGIGLRPADLPGINTPQHEDRQQEGQSSASASGAAAADDEGPSETDLDIEPLQLQGKGWARRRASVGTPNAGGAASSSGTAGGLRRTSGGLRRWSAVATTDALGLRGSLAPPSPLNALTRSRANTYDNAIEHQQQQHAQNRDDELFPGGDADKAAITRCPSAYQPSNLSLREDRLRRVASLSLNHQWPESVTGHLHPPEVLIDLHMPDARLSTKLRLIAGAFMIPHPEKVETGGADAYFICEIAGGGAVGVADGVGEWDSFGLNPKMFADELMLGCQHAAILALTDGDRPTSTPTSAAAAAAGSASASSSAASAASGAAAQEKDSSGSPTCSLTPLSSASTASSKTHRPAPSNGNGGSNGDSGNTGTMDEGAAGDGAEGSGGSGGVIGSAGGAGGGSEIVVVEEGETYLEEIKRMDLPPEEIALRMLQYGYTCTRSYGSSTALVAHLDKKGEKLGVANLGDSSMILLRRQKVYSMTVVERTKEQQHSWNCPYQLSRLPDESRYEELEREGKETLVSVCKNARQRRDGVIPEDKPEMAQLYSVNVREGDLLILGTDGVFDNLFDYEICNIANLALSPYESLVLHEKSLVTPARNVAIAIAEAARHKSKDPLSRSPFAKSARQNHTHYMGGKLDDITVIAAWVIR</sequence>
<dbReference type="InterPro" id="IPR014756">
    <property type="entry name" value="Ig_E-set"/>
</dbReference>
<feature type="compositionally biased region" description="Low complexity" evidence="1">
    <location>
        <begin position="416"/>
        <end position="433"/>
    </location>
</feature>
<dbReference type="VEuPathDB" id="CryptoDB:Vbra_9536"/>
<keyword evidence="4" id="KW-1185">Reference proteome</keyword>
<proteinExistence type="predicted"/>
<dbReference type="OrthoDB" id="25675at2759"/>
<organism evidence="3 4">
    <name type="scientific">Vitrella brassicaformis (strain CCMP3155)</name>
    <dbReference type="NCBI Taxonomy" id="1169540"/>
    <lineage>
        <taxon>Eukaryota</taxon>
        <taxon>Sar</taxon>
        <taxon>Alveolata</taxon>
        <taxon>Colpodellida</taxon>
        <taxon>Vitrellaceae</taxon>
        <taxon>Vitrella</taxon>
    </lineage>
</organism>
<evidence type="ECO:0000259" key="2">
    <source>
        <dbReference type="PROSITE" id="PS51746"/>
    </source>
</evidence>
<dbReference type="STRING" id="1169540.A0A0G4FYZ0"/>
<dbReference type="PANTHER" id="PTHR12320:SF1">
    <property type="entry name" value="PROTEIN PHOSPHATASE PTC7 HOMOLOG"/>
    <property type="match status" value="1"/>
</dbReference>
<dbReference type="InterPro" id="IPR039123">
    <property type="entry name" value="PPTC7"/>
</dbReference>
<evidence type="ECO:0000313" key="4">
    <source>
        <dbReference type="Proteomes" id="UP000041254"/>
    </source>
</evidence>
<dbReference type="InterPro" id="IPR032640">
    <property type="entry name" value="AMPK1_CBM"/>
</dbReference>
<feature type="compositionally biased region" description="Low complexity" evidence="1">
    <location>
        <begin position="706"/>
        <end position="716"/>
    </location>
</feature>